<evidence type="ECO:0000259" key="3">
    <source>
        <dbReference type="SMART" id="SM00563"/>
    </source>
</evidence>
<comment type="caution">
    <text evidence="4">The sequence shown here is derived from an EMBL/GenBank/DDBJ whole genome shotgun (WGS) entry which is preliminary data.</text>
</comment>
<dbReference type="GO" id="GO:0016746">
    <property type="term" value="F:acyltransferase activity"/>
    <property type="evidence" value="ECO:0007669"/>
    <property type="project" value="UniProtKB-KW"/>
</dbReference>
<keyword evidence="5" id="KW-1185">Reference proteome</keyword>
<proteinExistence type="predicted"/>
<dbReference type="Proteomes" id="UP001526143">
    <property type="component" value="Unassembled WGS sequence"/>
</dbReference>
<dbReference type="SMART" id="SM00563">
    <property type="entry name" value="PlsC"/>
    <property type="match status" value="1"/>
</dbReference>
<evidence type="ECO:0000256" key="2">
    <source>
        <dbReference type="ARBA" id="ARBA00023315"/>
    </source>
</evidence>
<reference evidence="4 5" key="1">
    <citation type="submission" date="2022-10" db="EMBL/GenBank/DDBJ databases">
        <title>Identification of biosynthetic pathway for the production of the potent trypsin inhibitor radiosumin.</title>
        <authorList>
            <person name="Fewer D.P."/>
            <person name="Delbaje E."/>
            <person name="Ouyang X."/>
            <person name="Agostino P.D."/>
            <person name="Wahlsten M."/>
            <person name="Jokela J."/>
            <person name="Permi P."/>
            <person name="Haapaniemi E."/>
            <person name="Koistinen H."/>
        </authorList>
    </citation>
    <scope>NUCLEOTIDE SEQUENCE [LARGE SCALE GENOMIC DNA]</scope>
    <source>
        <strain evidence="4 5">NIES-515</strain>
    </source>
</reference>
<feature type="domain" description="Phospholipid/glycerol acyltransferase" evidence="3">
    <location>
        <begin position="78"/>
        <end position="201"/>
    </location>
</feature>
<sequence length="265" mass="29123">MTRQSAATVMMELRTSANICQKTSANSEIIAKLAPTTSQVSPWLTPLAYVLGRHFLLPFFFGQIRIIGEEHIPTTGPIILAPTHRARWDALLVPYAANCCVAGRDLRFMVTISECQGVQGWFVRRLGGFPVDPKRPSISTLRHGVELLQQGKTLVIFPEGGIYRDGEVHPLKPGIGRLALSAESSHPGLGVKILPININYSQPYPSWGTDVSIHIGSPLTVADYTDGCVKQDAKRLTADLAKILQQLSHHESEMINHRFAEVPNS</sequence>
<protein>
    <submittedName>
        <fullName evidence="4">1-acyl-sn-glycerol-3-phosphate acyltransferase</fullName>
    </submittedName>
</protein>
<evidence type="ECO:0000313" key="5">
    <source>
        <dbReference type="Proteomes" id="UP001526143"/>
    </source>
</evidence>
<gene>
    <name evidence="4" type="ORF">OGM63_06025</name>
</gene>
<evidence type="ECO:0000313" key="4">
    <source>
        <dbReference type="EMBL" id="MCV3213085.1"/>
    </source>
</evidence>
<keyword evidence="1" id="KW-0808">Transferase</keyword>
<dbReference type="SUPFAM" id="SSF69593">
    <property type="entry name" value="Glycerol-3-phosphate (1)-acyltransferase"/>
    <property type="match status" value="1"/>
</dbReference>
<dbReference type="EMBL" id="JAOWRF010000089">
    <property type="protein sequence ID" value="MCV3213085.1"/>
    <property type="molecule type" value="Genomic_DNA"/>
</dbReference>
<dbReference type="InterPro" id="IPR002123">
    <property type="entry name" value="Plipid/glycerol_acylTrfase"/>
</dbReference>
<accession>A0ABT3AVM8</accession>
<keyword evidence="2 4" id="KW-0012">Acyltransferase</keyword>
<evidence type="ECO:0000256" key="1">
    <source>
        <dbReference type="ARBA" id="ARBA00022679"/>
    </source>
</evidence>
<dbReference type="Pfam" id="PF01553">
    <property type="entry name" value="Acyltransferase"/>
    <property type="match status" value="1"/>
</dbReference>
<organism evidence="4 5">
    <name type="scientific">Plectonema radiosum NIES-515</name>
    <dbReference type="NCBI Taxonomy" id="2986073"/>
    <lineage>
        <taxon>Bacteria</taxon>
        <taxon>Bacillati</taxon>
        <taxon>Cyanobacteriota</taxon>
        <taxon>Cyanophyceae</taxon>
        <taxon>Oscillatoriophycideae</taxon>
        <taxon>Oscillatoriales</taxon>
        <taxon>Microcoleaceae</taxon>
        <taxon>Plectonema</taxon>
    </lineage>
</organism>
<dbReference type="PANTHER" id="PTHR10434:SF40">
    <property type="entry name" value="1-ACYL-SN-GLYCEROL-3-PHOSPHATE ACYLTRANSFERASE"/>
    <property type="match status" value="1"/>
</dbReference>
<name>A0ABT3AVM8_9CYAN</name>
<dbReference type="PANTHER" id="PTHR10434">
    <property type="entry name" value="1-ACYL-SN-GLYCEROL-3-PHOSPHATE ACYLTRANSFERASE"/>
    <property type="match status" value="1"/>
</dbReference>